<gene>
    <name evidence="5" type="ORF">BOX15_Mlig020157g1</name>
</gene>
<dbReference type="Pfam" id="PF00107">
    <property type="entry name" value="ADH_zinc_N"/>
    <property type="match status" value="1"/>
</dbReference>
<comment type="similarity">
    <text evidence="1">Belongs to the zinc-containing alcohol dehydrogenase family. Quinone oxidoreductase subfamily.</text>
</comment>
<evidence type="ECO:0000259" key="4">
    <source>
        <dbReference type="SMART" id="SM00829"/>
    </source>
</evidence>
<dbReference type="InterPro" id="IPR051397">
    <property type="entry name" value="Zn-ADH-like_protein"/>
</dbReference>
<proteinExistence type="inferred from homology"/>
<dbReference type="InterPro" id="IPR020843">
    <property type="entry name" value="ER"/>
</dbReference>
<protein>
    <recommendedName>
        <fullName evidence="2">15-oxoprostaglandin 13-reductase</fullName>
        <ecNumber evidence="2">1.3.1.48</ecNumber>
    </recommendedName>
</protein>
<feature type="domain" description="Enoyl reductase (ER)" evidence="4">
    <location>
        <begin position="24"/>
        <end position="347"/>
    </location>
</feature>
<dbReference type="InterPro" id="IPR036291">
    <property type="entry name" value="NAD(P)-bd_dom_sf"/>
</dbReference>
<dbReference type="InterPro" id="IPR013149">
    <property type="entry name" value="ADH-like_C"/>
</dbReference>
<dbReference type="Gene3D" id="3.90.180.10">
    <property type="entry name" value="Medium-chain alcohol dehydrogenases, catalytic domain"/>
    <property type="match status" value="1"/>
</dbReference>
<accession>A0A267GTH8</accession>
<feature type="non-terminal residue" evidence="5">
    <location>
        <position position="1"/>
    </location>
</feature>
<evidence type="ECO:0000256" key="1">
    <source>
        <dbReference type="ARBA" id="ARBA00010371"/>
    </source>
</evidence>
<dbReference type="PANTHER" id="PTHR43677">
    <property type="entry name" value="SHORT-CHAIN DEHYDROGENASE/REDUCTASE"/>
    <property type="match status" value="1"/>
</dbReference>
<dbReference type="OrthoDB" id="9992527at2759"/>
<dbReference type="EC" id="1.3.1.48" evidence="2"/>
<evidence type="ECO:0000256" key="2">
    <source>
        <dbReference type="ARBA" id="ARBA00011981"/>
    </source>
</evidence>
<dbReference type="PROSITE" id="PS01162">
    <property type="entry name" value="QOR_ZETA_CRYSTAL"/>
    <property type="match status" value="1"/>
</dbReference>
<dbReference type="InterPro" id="IPR011032">
    <property type="entry name" value="GroES-like_sf"/>
</dbReference>
<dbReference type="AlphaFoldDB" id="A0A267GTH8"/>
<keyword evidence="3" id="KW-0560">Oxidoreductase</keyword>
<dbReference type="GO" id="GO:0005739">
    <property type="term" value="C:mitochondrion"/>
    <property type="evidence" value="ECO:0007669"/>
    <property type="project" value="TreeGrafter"/>
</dbReference>
<evidence type="ECO:0000313" key="6">
    <source>
        <dbReference type="Proteomes" id="UP000215902"/>
    </source>
</evidence>
<dbReference type="EMBL" id="NIVC01000176">
    <property type="protein sequence ID" value="PAA88734.1"/>
    <property type="molecule type" value="Genomic_DNA"/>
</dbReference>
<evidence type="ECO:0000256" key="3">
    <source>
        <dbReference type="ARBA" id="ARBA00023002"/>
    </source>
</evidence>
<keyword evidence="6" id="KW-1185">Reference proteome</keyword>
<dbReference type="FunFam" id="3.40.50.720:FF:000121">
    <property type="entry name" value="Prostaglandin reductase 2"/>
    <property type="match status" value="1"/>
</dbReference>
<sequence>ARSAMASALPNTFRRLVATKLTHNFREAVEIINCELKPPTAGQVLIKTKYAGVNASDINFTAGRYKHASKPPILLGFEGVGRVVQVGPGVGDGLKVGQPVAYLADGSFSEYQCLSAGSVFPVPSLRPEFVSLLVSGLTAELALEKVGQPSAGETVLVTGAAGGTGQFAVQLAKLRGCRVLGTCSGEAKARLLTALGCDRPIDYTKEKLDEVLKRECPRGVNVVYEGVGGKMFDTAVDALATHGRLIVIGFIQGYQTDQGMPRSQYLATLPARLLVKSASVRGFFLFNFFSELRPAFDKLVKLLEAGQLRAAVDMGRAAGGSGFQRLEAVPDAVQHLYSKSSLGKIVVDLDPDEAKL</sequence>
<dbReference type="Pfam" id="PF08240">
    <property type="entry name" value="ADH_N"/>
    <property type="match status" value="1"/>
</dbReference>
<dbReference type="Gene3D" id="3.40.50.720">
    <property type="entry name" value="NAD(P)-binding Rossmann-like Domain"/>
    <property type="match status" value="1"/>
</dbReference>
<dbReference type="InterPro" id="IPR002364">
    <property type="entry name" value="Quin_OxRdtase/zeta-crystal_CS"/>
</dbReference>
<dbReference type="SUPFAM" id="SSF51735">
    <property type="entry name" value="NAD(P)-binding Rossmann-fold domains"/>
    <property type="match status" value="1"/>
</dbReference>
<dbReference type="SMART" id="SM00829">
    <property type="entry name" value="PKS_ER"/>
    <property type="match status" value="1"/>
</dbReference>
<name>A0A267GTH8_9PLAT</name>
<dbReference type="GO" id="GO:0008270">
    <property type="term" value="F:zinc ion binding"/>
    <property type="evidence" value="ECO:0007669"/>
    <property type="project" value="InterPro"/>
</dbReference>
<reference evidence="5 6" key="1">
    <citation type="submission" date="2017-06" db="EMBL/GenBank/DDBJ databases">
        <title>A platform for efficient transgenesis in Macrostomum lignano, a flatworm model organism for stem cell research.</title>
        <authorList>
            <person name="Berezikov E."/>
        </authorList>
    </citation>
    <scope>NUCLEOTIDE SEQUENCE [LARGE SCALE GENOMIC DNA]</scope>
    <source>
        <strain evidence="5">DV1</strain>
        <tissue evidence="5">Whole organism</tissue>
    </source>
</reference>
<organism evidence="5 6">
    <name type="scientific">Macrostomum lignano</name>
    <dbReference type="NCBI Taxonomy" id="282301"/>
    <lineage>
        <taxon>Eukaryota</taxon>
        <taxon>Metazoa</taxon>
        <taxon>Spiralia</taxon>
        <taxon>Lophotrochozoa</taxon>
        <taxon>Platyhelminthes</taxon>
        <taxon>Rhabditophora</taxon>
        <taxon>Macrostomorpha</taxon>
        <taxon>Macrostomida</taxon>
        <taxon>Macrostomidae</taxon>
        <taxon>Macrostomum</taxon>
    </lineage>
</organism>
<dbReference type="InterPro" id="IPR013154">
    <property type="entry name" value="ADH-like_N"/>
</dbReference>
<comment type="caution">
    <text evidence="5">The sequence shown here is derived from an EMBL/GenBank/DDBJ whole genome shotgun (WGS) entry which is preliminary data.</text>
</comment>
<dbReference type="STRING" id="282301.A0A267GTH8"/>
<dbReference type="PANTHER" id="PTHR43677:SF3">
    <property type="entry name" value="PROSTAGLANDIN REDUCTASE 3"/>
    <property type="match status" value="1"/>
</dbReference>
<evidence type="ECO:0000313" key="5">
    <source>
        <dbReference type="EMBL" id="PAA88734.1"/>
    </source>
</evidence>
<dbReference type="Proteomes" id="UP000215902">
    <property type="component" value="Unassembled WGS sequence"/>
</dbReference>
<dbReference type="GO" id="GO:0047522">
    <property type="term" value="F:15-oxoprostaglandin 13-reductase [NAD(P)+] activity"/>
    <property type="evidence" value="ECO:0007669"/>
    <property type="project" value="UniProtKB-EC"/>
</dbReference>
<dbReference type="SUPFAM" id="SSF50129">
    <property type="entry name" value="GroES-like"/>
    <property type="match status" value="1"/>
</dbReference>